<dbReference type="AlphaFoldDB" id="A0A9C7GAA2"/>
<dbReference type="EMBL" id="CAKJTG010000010">
    <property type="protein sequence ID" value="CAG9608483.1"/>
    <property type="molecule type" value="Genomic_DNA"/>
</dbReference>
<gene>
    <name evidence="2" type="ORF">NEOCIP111885_02177</name>
</gene>
<sequence length="383" mass="42234">MRIGIVGNYGNNNNGDEAILLGIITQLTSHFDVTTKDITVFSNNPEQTKERYGVDAYPLYYKKGSIVKTFAETVKQSRKIVNKLDVVIIGGGGILMDLYKREAPLYGTYGILGKMGGAKVVVYGCGAGPLTSSVGKFFIKRLASVADSISVRDPESQALLKSVGVTKPIEIIGDPAFTLTTAKKHKLSTKIQKIGVTAVPYYNIKYWPEADEEKYQAYVQGMAKNLDELVAEKNVQITFFSTKYPQDVWVTKDIYEAMKNKQGVVVNEEHLSPAQLIDVCGEMDVIIGTRLHSIILSLDAETPVIGVGYHHKVAHFMQMVGKSDQCVSMSDLSESSTHFLNIVEKMDDSWEHVQLEANRISGVLKEKAAKGLKQFSMLPPKKG</sequence>
<dbReference type="InterPro" id="IPR007345">
    <property type="entry name" value="Polysacch_pyruvyl_Trfase"/>
</dbReference>
<dbReference type="PANTHER" id="PTHR36836:SF1">
    <property type="entry name" value="COLANIC ACID BIOSYNTHESIS PROTEIN WCAK"/>
    <property type="match status" value="1"/>
</dbReference>
<name>A0A9C7GAA2_9BACI</name>
<dbReference type="RefSeq" id="WP_230496718.1">
    <property type="nucleotide sequence ID" value="NZ_CAKJTG010000010.1"/>
</dbReference>
<evidence type="ECO:0000313" key="3">
    <source>
        <dbReference type="Proteomes" id="UP000789845"/>
    </source>
</evidence>
<keyword evidence="3" id="KW-1185">Reference proteome</keyword>
<reference evidence="2" key="1">
    <citation type="submission" date="2021-10" db="EMBL/GenBank/DDBJ databases">
        <authorList>
            <person name="Criscuolo A."/>
        </authorList>
    </citation>
    <scope>NUCLEOTIDE SEQUENCE</scope>
    <source>
        <strain evidence="2">CIP111885</strain>
    </source>
</reference>
<evidence type="ECO:0000313" key="2">
    <source>
        <dbReference type="EMBL" id="CAG9608483.1"/>
    </source>
</evidence>
<organism evidence="2 3">
    <name type="scientific">Pseudoneobacillus rhizosphaerae</name>
    <dbReference type="NCBI Taxonomy" id="2880968"/>
    <lineage>
        <taxon>Bacteria</taxon>
        <taxon>Bacillati</taxon>
        <taxon>Bacillota</taxon>
        <taxon>Bacilli</taxon>
        <taxon>Bacillales</taxon>
        <taxon>Bacillaceae</taxon>
        <taxon>Pseudoneobacillus</taxon>
    </lineage>
</organism>
<protein>
    <recommendedName>
        <fullName evidence="1">Polysaccharide pyruvyl transferase domain-containing protein</fullName>
    </recommendedName>
</protein>
<dbReference type="PANTHER" id="PTHR36836">
    <property type="entry name" value="COLANIC ACID BIOSYNTHESIS PROTEIN WCAK"/>
    <property type="match status" value="1"/>
</dbReference>
<proteinExistence type="predicted"/>
<dbReference type="Proteomes" id="UP000789845">
    <property type="component" value="Unassembled WGS sequence"/>
</dbReference>
<comment type="caution">
    <text evidence="2">The sequence shown here is derived from an EMBL/GenBank/DDBJ whole genome shotgun (WGS) entry which is preliminary data.</text>
</comment>
<evidence type="ECO:0000259" key="1">
    <source>
        <dbReference type="Pfam" id="PF04230"/>
    </source>
</evidence>
<accession>A0A9C7GAA2</accession>
<feature type="domain" description="Polysaccharide pyruvyl transferase" evidence="1">
    <location>
        <begin position="15"/>
        <end position="311"/>
    </location>
</feature>
<dbReference type="Pfam" id="PF04230">
    <property type="entry name" value="PS_pyruv_trans"/>
    <property type="match status" value="1"/>
</dbReference>